<evidence type="ECO:0000256" key="4">
    <source>
        <dbReference type="SAM" id="MobiDB-lite"/>
    </source>
</evidence>
<evidence type="ECO:0000313" key="6">
    <source>
        <dbReference type="Proteomes" id="UP000287651"/>
    </source>
</evidence>
<feature type="repeat" description="PPR" evidence="3">
    <location>
        <begin position="418"/>
        <end position="452"/>
    </location>
</feature>
<feature type="region of interest" description="Disordered" evidence="4">
    <location>
        <begin position="1"/>
        <end position="42"/>
    </location>
</feature>
<dbReference type="PANTHER" id="PTHR47938">
    <property type="entry name" value="RESPIRATORY COMPLEX I CHAPERONE (CIA84), PUTATIVE (AFU_ORTHOLOGUE AFUA_2G06020)-RELATED"/>
    <property type="match status" value="1"/>
</dbReference>
<evidence type="ECO:0000313" key="5">
    <source>
        <dbReference type="EMBL" id="RRT80608.1"/>
    </source>
</evidence>
<dbReference type="EMBL" id="AMZH03001103">
    <property type="protein sequence ID" value="RRT80608.1"/>
    <property type="molecule type" value="Genomic_DNA"/>
</dbReference>
<comment type="similarity">
    <text evidence="1">Belongs to the PPR family. P subfamily.</text>
</comment>
<name>A0A427AWI2_ENSVE</name>
<dbReference type="GO" id="GO:0003729">
    <property type="term" value="F:mRNA binding"/>
    <property type="evidence" value="ECO:0007669"/>
    <property type="project" value="TreeGrafter"/>
</dbReference>
<dbReference type="NCBIfam" id="TIGR00756">
    <property type="entry name" value="PPR"/>
    <property type="match status" value="2"/>
</dbReference>
<evidence type="ECO:0000256" key="3">
    <source>
        <dbReference type="PROSITE-ProRule" id="PRU00708"/>
    </source>
</evidence>
<dbReference type="AlphaFoldDB" id="A0A427AWI2"/>
<feature type="repeat" description="PPR" evidence="3">
    <location>
        <begin position="383"/>
        <end position="417"/>
    </location>
</feature>
<gene>
    <name evidence="5" type="ORF">B296_00015706</name>
</gene>
<feature type="region of interest" description="Disordered" evidence="4">
    <location>
        <begin position="189"/>
        <end position="213"/>
    </location>
</feature>
<dbReference type="PROSITE" id="PS51375">
    <property type="entry name" value="PPR"/>
    <property type="match status" value="3"/>
</dbReference>
<dbReference type="InterPro" id="IPR011990">
    <property type="entry name" value="TPR-like_helical_dom_sf"/>
</dbReference>
<proteinExistence type="inferred from homology"/>
<reference evidence="5 6" key="1">
    <citation type="journal article" date="2014" name="Agronomy (Basel)">
        <title>A Draft Genome Sequence for Ensete ventricosum, the Drought-Tolerant Tree Against Hunger.</title>
        <authorList>
            <person name="Harrison J."/>
            <person name="Moore K.A."/>
            <person name="Paszkiewicz K."/>
            <person name="Jones T."/>
            <person name="Grant M."/>
            <person name="Ambacheew D."/>
            <person name="Muzemil S."/>
            <person name="Studholme D.J."/>
        </authorList>
    </citation>
    <scope>NUCLEOTIDE SEQUENCE [LARGE SCALE GENOMIC DNA]</scope>
</reference>
<dbReference type="PANTHER" id="PTHR47938:SF2">
    <property type="entry name" value="OS06G0184866 PROTEIN"/>
    <property type="match status" value="1"/>
</dbReference>
<keyword evidence="2" id="KW-0677">Repeat</keyword>
<feature type="repeat" description="PPR" evidence="3">
    <location>
        <begin position="488"/>
        <end position="522"/>
    </location>
</feature>
<dbReference type="InterPro" id="IPR002885">
    <property type="entry name" value="PPR_rpt"/>
</dbReference>
<sequence length="542" mass="61595">MQQGTLQKVESRKVRKKRRLEGSPARAQIRPKPFDPHLRRPKLLLPSSIPHCALGSNRKEHEDEEVDWSTLINLSAKSNPLAENEKERSLSAIPSSSLLQHHDRKCWRGIRTTIKFLRKWIRTISIPSFGHFSVGRLFLALSHRCHRPTMATLLPLSNRLLSKPIHRLLLLLSQIPKCTHLHPFAPSRRLCDSSSQNPNPTFDPNSNARGGTPLEKQFDTWVDRLRPGFTADDVAAAIRAQADPDLALDLFRWTALRPGYRHTAPAYLAMLQVAVSGRRYAQAEALVDDILAGACPPDLPLFNAAVRFCCSRRHLFSRAFDLFKKMQQRSTTAHTSCRPSIETYSMLLAAVLRRFGKPPVSYVYLHSVRSLDRRMKASGVIPDIFALNLIIKAYSKCLEMDEAIRVFKEIGLYGCEPNEFSYGYIVQGLCQKGWVGKSMDYFKEMRAKGLVPTATVYMALVSSLALERRLDGGIEVVFDMLRNRMAPDLLTYRTVLEEMCREGRADAAFELLEELGRTKGAMDRRTYSDLLEGLHWLCQPRE</sequence>
<protein>
    <recommendedName>
        <fullName evidence="7">Pentacotripeptide-repeat region of PRORP domain-containing protein</fullName>
    </recommendedName>
</protein>
<organism evidence="5 6">
    <name type="scientific">Ensete ventricosum</name>
    <name type="common">Abyssinian banana</name>
    <name type="synonym">Musa ensete</name>
    <dbReference type="NCBI Taxonomy" id="4639"/>
    <lineage>
        <taxon>Eukaryota</taxon>
        <taxon>Viridiplantae</taxon>
        <taxon>Streptophyta</taxon>
        <taxon>Embryophyta</taxon>
        <taxon>Tracheophyta</taxon>
        <taxon>Spermatophyta</taxon>
        <taxon>Magnoliopsida</taxon>
        <taxon>Liliopsida</taxon>
        <taxon>Zingiberales</taxon>
        <taxon>Musaceae</taxon>
        <taxon>Ensete</taxon>
    </lineage>
</organism>
<feature type="compositionally biased region" description="Polar residues" evidence="4">
    <location>
        <begin position="192"/>
        <end position="209"/>
    </location>
</feature>
<accession>A0A427AWI2</accession>
<dbReference type="Gene3D" id="1.25.40.10">
    <property type="entry name" value="Tetratricopeptide repeat domain"/>
    <property type="match status" value="3"/>
</dbReference>
<dbReference type="Pfam" id="PF13041">
    <property type="entry name" value="PPR_2"/>
    <property type="match status" value="1"/>
</dbReference>
<dbReference type="Pfam" id="PF12854">
    <property type="entry name" value="PPR_1"/>
    <property type="match status" value="1"/>
</dbReference>
<dbReference type="Proteomes" id="UP000287651">
    <property type="component" value="Unassembled WGS sequence"/>
</dbReference>
<comment type="caution">
    <text evidence="5">The sequence shown here is derived from an EMBL/GenBank/DDBJ whole genome shotgun (WGS) entry which is preliminary data.</text>
</comment>
<evidence type="ECO:0000256" key="2">
    <source>
        <dbReference type="ARBA" id="ARBA00022737"/>
    </source>
</evidence>
<evidence type="ECO:0008006" key="7">
    <source>
        <dbReference type="Google" id="ProtNLM"/>
    </source>
</evidence>
<evidence type="ECO:0000256" key="1">
    <source>
        <dbReference type="ARBA" id="ARBA00007626"/>
    </source>
</evidence>